<gene>
    <name evidence="6" type="ORF">ACI76L_03365</name>
    <name evidence="5" type="ORF">CGC58_12400</name>
</gene>
<dbReference type="EMBL" id="JBJGWJ010000001">
    <property type="protein sequence ID" value="MFK8292815.1"/>
    <property type="molecule type" value="Genomic_DNA"/>
</dbReference>
<dbReference type="Proteomes" id="UP000217348">
    <property type="component" value="Chromosome"/>
</dbReference>
<comment type="similarity">
    <text evidence="3">Belongs to the HAD-like hydrolase superfamily. CbbY/CbbZ/Gph/YieH family.</text>
</comment>
<dbReference type="EC" id="3.1.3.18" evidence="4"/>
<dbReference type="InterPro" id="IPR041492">
    <property type="entry name" value="HAD_2"/>
</dbReference>
<reference evidence="6 8" key="1">
    <citation type="journal article" date="2016" name="Sci. Rep.">
        <title>Whole genome sequencing identifies a novel species of the genus Capnocytophaga isolated from dog and cat bite wounds in humans.</title>
        <authorList>
            <person name="Zangenah S."/>
            <person name="Abbasi N."/>
            <person name="Andersson A.F."/>
            <person name="Bergman P."/>
        </authorList>
    </citation>
    <scope>NUCLEOTIDE SEQUENCE [LARGE SCALE GENOMIC DNA]</scope>
    <source>
        <strain evidence="6 8">W5</strain>
    </source>
</reference>
<dbReference type="InterPro" id="IPR050155">
    <property type="entry name" value="HAD-like_hydrolase_sf"/>
</dbReference>
<dbReference type="Gene3D" id="3.40.50.1000">
    <property type="entry name" value="HAD superfamily/HAD-like"/>
    <property type="match status" value="1"/>
</dbReference>
<dbReference type="RefSeq" id="WP_095897003.1">
    <property type="nucleotide sequence ID" value="NZ_BOPK01000014.1"/>
</dbReference>
<dbReference type="GO" id="GO:0008967">
    <property type="term" value="F:phosphoglycolate phosphatase activity"/>
    <property type="evidence" value="ECO:0007669"/>
    <property type="project" value="UniProtKB-EC"/>
</dbReference>
<organism evidence="5 7">
    <name type="scientific">Capnocytophaga stomatis</name>
    <dbReference type="NCBI Taxonomy" id="1848904"/>
    <lineage>
        <taxon>Bacteria</taxon>
        <taxon>Pseudomonadati</taxon>
        <taxon>Bacteroidota</taxon>
        <taxon>Flavobacteriia</taxon>
        <taxon>Flavobacteriales</taxon>
        <taxon>Flavobacteriaceae</taxon>
        <taxon>Capnocytophaga</taxon>
    </lineage>
</organism>
<evidence type="ECO:0000256" key="2">
    <source>
        <dbReference type="ARBA" id="ARBA00004818"/>
    </source>
</evidence>
<evidence type="ECO:0000256" key="4">
    <source>
        <dbReference type="ARBA" id="ARBA00013078"/>
    </source>
</evidence>
<dbReference type="Proteomes" id="UP001622370">
    <property type="component" value="Unassembled WGS sequence"/>
</dbReference>
<dbReference type="PANTHER" id="PTHR43434">
    <property type="entry name" value="PHOSPHOGLYCOLATE PHOSPHATASE"/>
    <property type="match status" value="1"/>
</dbReference>
<evidence type="ECO:0000313" key="5">
    <source>
        <dbReference type="EMBL" id="ATA90464.1"/>
    </source>
</evidence>
<keyword evidence="8" id="KW-1185">Reference proteome</keyword>
<protein>
    <recommendedName>
        <fullName evidence="4">phosphoglycolate phosphatase</fullName>
        <ecNumber evidence="4">3.1.3.18</ecNumber>
    </recommendedName>
</protein>
<dbReference type="InterPro" id="IPR036412">
    <property type="entry name" value="HAD-like_sf"/>
</dbReference>
<evidence type="ECO:0000313" key="8">
    <source>
        <dbReference type="Proteomes" id="UP001622370"/>
    </source>
</evidence>
<comment type="catalytic activity">
    <reaction evidence="1">
        <text>2-phosphoglycolate + H2O = glycolate + phosphate</text>
        <dbReference type="Rhea" id="RHEA:14369"/>
        <dbReference type="ChEBI" id="CHEBI:15377"/>
        <dbReference type="ChEBI" id="CHEBI:29805"/>
        <dbReference type="ChEBI" id="CHEBI:43474"/>
        <dbReference type="ChEBI" id="CHEBI:58033"/>
        <dbReference type="EC" id="3.1.3.18"/>
    </reaction>
</comment>
<reference evidence="5" key="2">
    <citation type="journal article" date="2017" name="Genome Announc.">
        <title>Twelve Complete Reference Genomes of Clinical Isolates in the Capnocytophaga Genus.</title>
        <authorList>
            <person name="Villarma A."/>
            <person name="Gulvik C.A."/>
            <person name="Rowe L.A."/>
            <person name="Sheth M."/>
            <person name="Juieng P."/>
            <person name="Nicholson A.C."/>
            <person name="Loparev V.N."/>
            <person name="McQuiston J.R."/>
        </authorList>
    </citation>
    <scope>NUCLEOTIDE SEQUENCE</scope>
    <source>
        <strain evidence="5">H2177</strain>
    </source>
</reference>
<dbReference type="Pfam" id="PF13419">
    <property type="entry name" value="HAD_2"/>
    <property type="match status" value="1"/>
</dbReference>
<dbReference type="PANTHER" id="PTHR43434:SF1">
    <property type="entry name" value="PHOSPHOGLYCOLATE PHOSPHATASE"/>
    <property type="match status" value="1"/>
</dbReference>
<dbReference type="Gene3D" id="1.10.150.240">
    <property type="entry name" value="Putative phosphatase, domain 2"/>
    <property type="match status" value="1"/>
</dbReference>
<dbReference type="GO" id="GO:0005829">
    <property type="term" value="C:cytosol"/>
    <property type="evidence" value="ECO:0007669"/>
    <property type="project" value="TreeGrafter"/>
</dbReference>
<reference evidence="6" key="4">
    <citation type="submission" date="2024-10" db="EMBL/GenBank/DDBJ databases">
        <authorList>
            <person name="Bergman P."/>
            <person name="Andersson A.F."/>
            <person name="Zangenah S."/>
            <person name="Abbasi N."/>
        </authorList>
    </citation>
    <scope>NUCLEOTIDE SEQUENCE</scope>
    <source>
        <strain evidence="6">W5</strain>
    </source>
</reference>
<name>A0A250FZD8_9FLAO</name>
<evidence type="ECO:0000313" key="7">
    <source>
        <dbReference type="Proteomes" id="UP000217348"/>
    </source>
</evidence>
<evidence type="ECO:0000256" key="1">
    <source>
        <dbReference type="ARBA" id="ARBA00000830"/>
    </source>
</evidence>
<reference evidence="7" key="3">
    <citation type="submission" date="2017-06" db="EMBL/GenBank/DDBJ databases">
        <title>Capnocytophaga spp. assemblies.</title>
        <authorList>
            <person name="Gulvik C.A."/>
        </authorList>
    </citation>
    <scope>NUCLEOTIDE SEQUENCE [LARGE SCALE GENOMIC DNA]</scope>
    <source>
        <strain evidence="7">H2177</strain>
    </source>
</reference>
<comment type="pathway">
    <text evidence="2">Organic acid metabolism; glycolate biosynthesis; glycolate from 2-phosphoglycolate: step 1/1.</text>
</comment>
<dbReference type="EMBL" id="CP022387">
    <property type="protein sequence ID" value="ATA90464.1"/>
    <property type="molecule type" value="Genomic_DNA"/>
</dbReference>
<dbReference type="InterPro" id="IPR023198">
    <property type="entry name" value="PGP-like_dom2"/>
</dbReference>
<evidence type="ECO:0000256" key="3">
    <source>
        <dbReference type="ARBA" id="ARBA00006171"/>
    </source>
</evidence>
<dbReference type="InterPro" id="IPR023214">
    <property type="entry name" value="HAD_sf"/>
</dbReference>
<dbReference type="AlphaFoldDB" id="A0A250FZD8"/>
<dbReference type="KEGG" id="csto:CGC58_12400"/>
<dbReference type="SUPFAM" id="SSF56784">
    <property type="entry name" value="HAD-like"/>
    <property type="match status" value="1"/>
</dbReference>
<evidence type="ECO:0000313" key="6">
    <source>
        <dbReference type="EMBL" id="MFK8292815.1"/>
    </source>
</evidence>
<accession>A0A250FZD8</accession>
<dbReference type="GO" id="GO:0006281">
    <property type="term" value="P:DNA repair"/>
    <property type="evidence" value="ECO:0007669"/>
    <property type="project" value="TreeGrafter"/>
</dbReference>
<proteinExistence type="inferred from homology"/>
<sequence length="209" mass="24321">MESLMILDFDGTILDSSKAWFDIYQEYCKKYNITISNKANRKKCDFSYSDCIEEIKSTILSSQYSKLLDASLNEIAKNIYKKINPREGFIKFLKNRHNLSSKIIIISKEEPALIKSYLKHHKIFEVSEVFQDHNNDRNKVIFYINLSKKYNCNIHNITLVDDSYLHCVAGKQAGVFVIGINDNHSIDRQNQMNSVCDIYNNNFLPLLES</sequence>